<dbReference type="Pfam" id="PF00962">
    <property type="entry name" value="A_deaminase"/>
    <property type="match status" value="1"/>
</dbReference>
<accession>A0A3S9V1C0</accession>
<evidence type="ECO:0000256" key="5">
    <source>
        <dbReference type="ARBA" id="ARBA00022833"/>
    </source>
</evidence>
<dbReference type="PANTHER" id="PTHR43114">
    <property type="entry name" value="ADENINE DEAMINASE"/>
    <property type="match status" value="1"/>
</dbReference>
<dbReference type="EMBL" id="CP034346">
    <property type="protein sequence ID" value="AZS16353.1"/>
    <property type="molecule type" value="Genomic_DNA"/>
</dbReference>
<dbReference type="GO" id="GO:0046872">
    <property type="term" value="F:metal ion binding"/>
    <property type="evidence" value="ECO:0007669"/>
    <property type="project" value="UniProtKB-KW"/>
</dbReference>
<comment type="similarity">
    <text evidence="2">Belongs to the metallo-dependent hydrolases superfamily. Adenosine and AMP deaminases family.</text>
</comment>
<dbReference type="Proteomes" id="UP000270678">
    <property type="component" value="Chromosome"/>
</dbReference>
<dbReference type="SUPFAM" id="SSF51556">
    <property type="entry name" value="Metallo-dependent hydrolases"/>
    <property type="match status" value="1"/>
</dbReference>
<evidence type="ECO:0000256" key="3">
    <source>
        <dbReference type="ARBA" id="ARBA00022723"/>
    </source>
</evidence>
<keyword evidence="3" id="KW-0479">Metal-binding</keyword>
<evidence type="ECO:0000259" key="6">
    <source>
        <dbReference type="Pfam" id="PF00962"/>
    </source>
</evidence>
<proteinExistence type="inferred from homology"/>
<dbReference type="RefSeq" id="WP_127000878.1">
    <property type="nucleotide sequence ID" value="NZ_CP034346.1"/>
</dbReference>
<gene>
    <name evidence="7" type="primary">add</name>
    <name evidence="7" type="ORF">EI981_19140</name>
</gene>
<evidence type="ECO:0000313" key="8">
    <source>
        <dbReference type="Proteomes" id="UP000270678"/>
    </source>
</evidence>
<dbReference type="OrthoDB" id="9779574at2"/>
<dbReference type="InterPro" id="IPR032466">
    <property type="entry name" value="Metal_Hydrolase"/>
</dbReference>
<dbReference type="GO" id="GO:0016814">
    <property type="term" value="F:hydrolase activity, acting on carbon-nitrogen (but not peptide) bonds, in cyclic amidines"/>
    <property type="evidence" value="ECO:0007669"/>
    <property type="project" value="UniProtKB-ARBA"/>
</dbReference>
<sequence length="375" mass="43354">MSGYMMRGFLQKVPKSELHVHLRGAMPVDTFARLIHKYADIGIWEQEPAAKKSLYYRKFSNLKSVMNGKTRTYEDLSSFFQYKGFEHFIATFSLTGYYFREIDDFRLLIRGVIDYLIGQSVIYAEITISINEYIRQGIPIEAIRDCLDEAAEDNRIRVQWIIDFVRDYGSEHALLLLHKIKALNFKSVVGITLGGREYSRPAREFTRVYQTAREYGMHLSIHAGEACGPESVWEALRFLDVDRIGHGVRAVEDPALVEYLAEHNIPLEICPTSNIRTGIIQSYQKHPIKKLLEAGVLVTINTDDPTFFETTLMNEYIICTHQMGLSPEQLYEVMQNGFTCAFLPLDDKRKYLNYLEQKWNQSVPDFDSIVRKDGE</sequence>
<dbReference type="PANTHER" id="PTHR43114:SF6">
    <property type="entry name" value="ADENINE DEAMINASE"/>
    <property type="match status" value="1"/>
</dbReference>
<keyword evidence="8" id="KW-1185">Reference proteome</keyword>
<organism evidence="7 8">
    <name type="scientific">Paenibacillus lutimineralis</name>
    <dbReference type="NCBI Taxonomy" id="2707005"/>
    <lineage>
        <taxon>Bacteria</taxon>
        <taxon>Bacillati</taxon>
        <taxon>Bacillota</taxon>
        <taxon>Bacilli</taxon>
        <taxon>Bacillales</taxon>
        <taxon>Paenibacillaceae</taxon>
        <taxon>Paenibacillus</taxon>
    </lineage>
</organism>
<dbReference type="NCBIfam" id="TIGR01430">
    <property type="entry name" value="aden_deam"/>
    <property type="match status" value="1"/>
</dbReference>
<dbReference type="Gene3D" id="3.20.20.140">
    <property type="entry name" value="Metal-dependent hydrolases"/>
    <property type="match status" value="1"/>
</dbReference>
<comment type="cofactor">
    <cofactor evidence="1">
        <name>Zn(2+)</name>
        <dbReference type="ChEBI" id="CHEBI:29105"/>
    </cofactor>
</comment>
<evidence type="ECO:0000313" key="7">
    <source>
        <dbReference type="EMBL" id="AZS16353.1"/>
    </source>
</evidence>
<dbReference type="EC" id="3.5.4.4" evidence="7"/>
<evidence type="ECO:0000256" key="2">
    <source>
        <dbReference type="ARBA" id="ARBA00006676"/>
    </source>
</evidence>
<dbReference type="InterPro" id="IPR001365">
    <property type="entry name" value="A_deaminase_dom"/>
</dbReference>
<dbReference type="AlphaFoldDB" id="A0A3S9V1C0"/>
<dbReference type="GO" id="GO:0019239">
    <property type="term" value="F:deaminase activity"/>
    <property type="evidence" value="ECO:0007669"/>
    <property type="project" value="InterPro"/>
</dbReference>
<keyword evidence="4 7" id="KW-0378">Hydrolase</keyword>
<name>A0A3S9V1C0_9BACL</name>
<dbReference type="KEGG" id="plut:EI981_19140"/>
<protein>
    <submittedName>
        <fullName evidence="7">Adenosine deaminase</fullName>
        <ecNumber evidence="7">3.5.4.4</ecNumber>
    </submittedName>
</protein>
<feature type="domain" description="Adenosine deaminase" evidence="6">
    <location>
        <begin position="76"/>
        <end position="355"/>
    </location>
</feature>
<dbReference type="InterPro" id="IPR006330">
    <property type="entry name" value="Ado/ade_deaminase"/>
</dbReference>
<reference evidence="8" key="1">
    <citation type="submission" date="2018-12" db="EMBL/GenBank/DDBJ databases">
        <title>Complete genome sequence of Paenibacillus sp. MBLB1234.</title>
        <authorList>
            <person name="Nam Y.-D."/>
            <person name="Kang J."/>
            <person name="Chung W.-H."/>
            <person name="Park Y.S."/>
        </authorList>
    </citation>
    <scope>NUCLEOTIDE SEQUENCE [LARGE SCALE GENOMIC DNA]</scope>
    <source>
        <strain evidence="8">MBLB1234</strain>
    </source>
</reference>
<evidence type="ECO:0000256" key="4">
    <source>
        <dbReference type="ARBA" id="ARBA00022801"/>
    </source>
</evidence>
<evidence type="ECO:0000256" key="1">
    <source>
        <dbReference type="ARBA" id="ARBA00001947"/>
    </source>
</evidence>
<keyword evidence="5" id="KW-0862">Zinc</keyword>